<evidence type="ECO:0008006" key="3">
    <source>
        <dbReference type="Google" id="ProtNLM"/>
    </source>
</evidence>
<dbReference type="Proteomes" id="UP001595859">
    <property type="component" value="Unassembled WGS sequence"/>
</dbReference>
<organism evidence="1 2">
    <name type="scientific">Actinophytocola glycyrrhizae</name>
    <dbReference type="NCBI Taxonomy" id="2044873"/>
    <lineage>
        <taxon>Bacteria</taxon>
        <taxon>Bacillati</taxon>
        <taxon>Actinomycetota</taxon>
        <taxon>Actinomycetes</taxon>
        <taxon>Pseudonocardiales</taxon>
        <taxon>Pseudonocardiaceae</taxon>
    </lineage>
</organism>
<keyword evidence="2" id="KW-1185">Reference proteome</keyword>
<proteinExistence type="predicted"/>
<sequence>MATTVVIGLGSVLACAPNEPSVERDSVLEQQLMSIQEGGEQQRLHDLVAGDWSTVHIFDMESVVRDYVEERVGHSIDMSDHFLTEGMLLVFVNDEEVVRGATVYDVRFMLDYQTGDVEAVVEHDTTTGYLKLK</sequence>
<gene>
    <name evidence="1" type="ORF">ACFPCV_05810</name>
</gene>
<dbReference type="EMBL" id="JBHSIS010000002">
    <property type="protein sequence ID" value="MFC4853011.1"/>
    <property type="molecule type" value="Genomic_DNA"/>
</dbReference>
<name>A0ABV9RXG5_9PSEU</name>
<comment type="caution">
    <text evidence="1">The sequence shown here is derived from an EMBL/GenBank/DDBJ whole genome shotgun (WGS) entry which is preliminary data.</text>
</comment>
<reference evidence="2" key="1">
    <citation type="journal article" date="2019" name="Int. J. Syst. Evol. Microbiol.">
        <title>The Global Catalogue of Microorganisms (GCM) 10K type strain sequencing project: providing services to taxonomists for standard genome sequencing and annotation.</title>
        <authorList>
            <consortium name="The Broad Institute Genomics Platform"/>
            <consortium name="The Broad Institute Genome Sequencing Center for Infectious Disease"/>
            <person name="Wu L."/>
            <person name="Ma J."/>
        </authorList>
    </citation>
    <scope>NUCLEOTIDE SEQUENCE [LARGE SCALE GENOMIC DNA]</scope>
    <source>
        <strain evidence="2">ZS-22-S1</strain>
    </source>
</reference>
<dbReference type="RefSeq" id="WP_378054957.1">
    <property type="nucleotide sequence ID" value="NZ_JBHSIS010000002.1"/>
</dbReference>
<protein>
    <recommendedName>
        <fullName evidence="3">DUF4828 domain-containing protein</fullName>
    </recommendedName>
</protein>
<accession>A0ABV9RXG5</accession>
<evidence type="ECO:0000313" key="2">
    <source>
        <dbReference type="Proteomes" id="UP001595859"/>
    </source>
</evidence>
<evidence type="ECO:0000313" key="1">
    <source>
        <dbReference type="EMBL" id="MFC4853011.1"/>
    </source>
</evidence>